<name>A0A7J5ZVW9_AMEME</name>
<feature type="compositionally biased region" description="Basic residues" evidence="1">
    <location>
        <begin position="1"/>
        <end position="15"/>
    </location>
</feature>
<dbReference type="Proteomes" id="UP000593565">
    <property type="component" value="Unassembled WGS sequence"/>
</dbReference>
<comment type="caution">
    <text evidence="2">The sequence shown here is derived from an EMBL/GenBank/DDBJ whole genome shotgun (WGS) entry which is preliminary data.</text>
</comment>
<dbReference type="EMBL" id="JAAGNN010000023">
    <property type="protein sequence ID" value="KAF4073817.1"/>
    <property type="molecule type" value="Genomic_DNA"/>
</dbReference>
<protein>
    <submittedName>
        <fullName evidence="2">Uncharacterized protein</fullName>
    </submittedName>
</protein>
<sequence>MYKVAVHNHNKRNHKSQHDNQTAGATGEFSAPERVGLVPTPCYYILCGVSENEAGVSLRNLGVFLLKI</sequence>
<proteinExistence type="predicted"/>
<evidence type="ECO:0000256" key="1">
    <source>
        <dbReference type="SAM" id="MobiDB-lite"/>
    </source>
</evidence>
<reference evidence="2 3" key="1">
    <citation type="submission" date="2020-02" db="EMBL/GenBank/DDBJ databases">
        <title>A chromosome-scale genome assembly of the black bullhead catfish (Ameiurus melas).</title>
        <authorList>
            <person name="Wen M."/>
            <person name="Zham M."/>
            <person name="Cabau C."/>
            <person name="Klopp C."/>
            <person name="Donnadieu C."/>
            <person name="Roques C."/>
            <person name="Bouchez O."/>
            <person name="Lampietro C."/>
            <person name="Jouanno E."/>
            <person name="Herpin A."/>
            <person name="Louis A."/>
            <person name="Berthelot C."/>
            <person name="Parey E."/>
            <person name="Roest-Crollius H."/>
            <person name="Braasch I."/>
            <person name="Postlethwait J."/>
            <person name="Robinson-Rechavi M."/>
            <person name="Echchiki A."/>
            <person name="Begum T."/>
            <person name="Montfort J."/>
            <person name="Schartl M."/>
            <person name="Bobe J."/>
            <person name="Guiguen Y."/>
        </authorList>
    </citation>
    <scope>NUCLEOTIDE SEQUENCE [LARGE SCALE GENOMIC DNA]</scope>
    <source>
        <strain evidence="2">M_S1</strain>
        <tissue evidence="2">Blood</tissue>
    </source>
</reference>
<gene>
    <name evidence="2" type="ORF">AMELA_G00247690</name>
</gene>
<organism evidence="2 3">
    <name type="scientific">Ameiurus melas</name>
    <name type="common">Black bullhead</name>
    <name type="synonym">Silurus melas</name>
    <dbReference type="NCBI Taxonomy" id="219545"/>
    <lineage>
        <taxon>Eukaryota</taxon>
        <taxon>Metazoa</taxon>
        <taxon>Chordata</taxon>
        <taxon>Craniata</taxon>
        <taxon>Vertebrata</taxon>
        <taxon>Euteleostomi</taxon>
        <taxon>Actinopterygii</taxon>
        <taxon>Neopterygii</taxon>
        <taxon>Teleostei</taxon>
        <taxon>Ostariophysi</taxon>
        <taxon>Siluriformes</taxon>
        <taxon>Ictaluridae</taxon>
        <taxon>Ameiurus</taxon>
    </lineage>
</organism>
<dbReference type="AlphaFoldDB" id="A0A7J5ZVW9"/>
<feature type="region of interest" description="Disordered" evidence="1">
    <location>
        <begin position="1"/>
        <end position="29"/>
    </location>
</feature>
<accession>A0A7J5ZVW9</accession>
<evidence type="ECO:0000313" key="2">
    <source>
        <dbReference type="EMBL" id="KAF4073817.1"/>
    </source>
</evidence>
<keyword evidence="3" id="KW-1185">Reference proteome</keyword>
<evidence type="ECO:0000313" key="3">
    <source>
        <dbReference type="Proteomes" id="UP000593565"/>
    </source>
</evidence>